<feature type="compositionally biased region" description="Low complexity" evidence="2">
    <location>
        <begin position="259"/>
        <end position="281"/>
    </location>
</feature>
<reference evidence="3" key="1">
    <citation type="submission" date="2021-01" db="EMBL/GenBank/DDBJ databases">
        <authorList>
            <person name="Corre E."/>
            <person name="Pelletier E."/>
            <person name="Niang G."/>
            <person name="Scheremetjew M."/>
            <person name="Finn R."/>
            <person name="Kale V."/>
            <person name="Holt S."/>
            <person name="Cochrane G."/>
            <person name="Meng A."/>
            <person name="Brown T."/>
            <person name="Cohen L."/>
        </authorList>
    </citation>
    <scope>NUCLEOTIDE SEQUENCE</scope>
    <source>
        <strain evidence="3">CCCM811</strain>
    </source>
</reference>
<name>A0A7S4DRM3_9EUKA</name>
<evidence type="ECO:0000313" key="3">
    <source>
        <dbReference type="EMBL" id="CAE0666147.1"/>
    </source>
</evidence>
<feature type="compositionally biased region" description="Basic residues" evidence="2">
    <location>
        <begin position="248"/>
        <end position="258"/>
    </location>
</feature>
<proteinExistence type="inferred from homology"/>
<accession>A0A7S4DRM3</accession>
<dbReference type="EMBL" id="HBIV01024758">
    <property type="protein sequence ID" value="CAE0666147.1"/>
    <property type="molecule type" value="Transcribed_RNA"/>
</dbReference>
<evidence type="ECO:0000256" key="1">
    <source>
        <dbReference type="ARBA" id="ARBA00008315"/>
    </source>
</evidence>
<evidence type="ECO:0000256" key="2">
    <source>
        <dbReference type="SAM" id="MobiDB-lite"/>
    </source>
</evidence>
<dbReference type="AlphaFoldDB" id="A0A7S4DRM3"/>
<feature type="region of interest" description="Disordered" evidence="2">
    <location>
        <begin position="148"/>
        <end position="281"/>
    </location>
</feature>
<dbReference type="PANTHER" id="PTHR23035:SF2">
    <property type="entry name" value="KIAA1430 HOMOLOGUE"/>
    <property type="match status" value="1"/>
</dbReference>
<sequence>MAVDLSLSRQQTRMHRQLLSRHKQTMKRVTPSVDCRPDSGVLAHWQRLHRSRQANRSKMNQRMEVSRQNSKLVKRLSEIATKPTGQFQQLAPSSRARFVNVGRKLARERISKENQLFAQRLISKESTYNRRKWAVEFKQHKKLGARISRSDLHGLKRRASCKASPVHKPSNSSSRPKGYSGERFKKKPLLRHAGMAAMTSSVSHARIKEEKWRESRGGEQRAPTPLPSPPGTQATTTTTRKESFFYRNNHKNNHKKKNNTNPIHNAQQLSRQPPSSSSKNS</sequence>
<organism evidence="3">
    <name type="scientific">Lotharella globosa</name>
    <dbReference type="NCBI Taxonomy" id="91324"/>
    <lineage>
        <taxon>Eukaryota</taxon>
        <taxon>Sar</taxon>
        <taxon>Rhizaria</taxon>
        <taxon>Cercozoa</taxon>
        <taxon>Chlorarachniophyceae</taxon>
        <taxon>Lotharella</taxon>
    </lineage>
</organism>
<dbReference type="InterPro" id="IPR029488">
    <property type="entry name" value="Hmw/CFAP97"/>
</dbReference>
<gene>
    <name evidence="3" type="ORF">LGLO00237_LOCUS17754</name>
</gene>
<feature type="compositionally biased region" description="Basic and acidic residues" evidence="2">
    <location>
        <begin position="206"/>
        <end position="219"/>
    </location>
</feature>
<dbReference type="PANTHER" id="PTHR23035">
    <property type="entry name" value="CILIA- AND FLAGELLA-ASSOCIATED PROTEIN 97-RELATED"/>
    <property type="match status" value="1"/>
</dbReference>
<dbReference type="Pfam" id="PF13879">
    <property type="entry name" value="Hmw_CFAP97"/>
    <property type="match status" value="1"/>
</dbReference>
<dbReference type="InterPro" id="IPR038791">
    <property type="entry name" value="Cfap97/Hemingway"/>
</dbReference>
<protein>
    <submittedName>
        <fullName evidence="3">Uncharacterized protein</fullName>
    </submittedName>
</protein>
<comment type="similarity">
    <text evidence="1">Belongs to the CFAP97 family.</text>
</comment>